<organism evidence="1 2">
    <name type="scientific">Sporofaciens musculi</name>
    <dbReference type="NCBI Taxonomy" id="2681861"/>
    <lineage>
        <taxon>Bacteria</taxon>
        <taxon>Bacillati</taxon>
        <taxon>Bacillota</taxon>
        <taxon>Clostridia</taxon>
        <taxon>Lachnospirales</taxon>
        <taxon>Lachnospiraceae</taxon>
        <taxon>Sporofaciens</taxon>
    </lineage>
</organism>
<dbReference type="AlphaFoldDB" id="A0A7X3MHQ3"/>
<protein>
    <submittedName>
        <fullName evidence="1">Uncharacterized protein</fullName>
    </submittedName>
</protein>
<comment type="caution">
    <text evidence="1">The sequence shown here is derived from an EMBL/GenBank/DDBJ whole genome shotgun (WGS) entry which is preliminary data.</text>
</comment>
<gene>
    <name evidence="1" type="ORF">GN277_14570</name>
</gene>
<dbReference type="EMBL" id="WUQX01000001">
    <property type="protein sequence ID" value="MXP76567.1"/>
    <property type="molecule type" value="Genomic_DNA"/>
</dbReference>
<dbReference type="Proteomes" id="UP000460412">
    <property type="component" value="Unassembled WGS sequence"/>
</dbReference>
<dbReference type="Gene3D" id="1.10.357.10">
    <property type="entry name" value="Tetracycline Repressor, domain 2"/>
    <property type="match status" value="1"/>
</dbReference>
<dbReference type="InterPro" id="IPR036271">
    <property type="entry name" value="Tet_transcr_reg_TetR-rel_C_sf"/>
</dbReference>
<accession>A0A7X3MHQ3</accession>
<name>A0A7X3MHQ3_9FIRM</name>
<keyword evidence="2" id="KW-1185">Reference proteome</keyword>
<sequence length="86" mass="9739">MDNVQYTVVNEKEITSLLESTDIYKQWVPVILEGQQRGEFREGNPHSLCVAVLGAVQGIAQEKVRIPSTPLPKIDWLMDMIVSRTK</sequence>
<evidence type="ECO:0000313" key="2">
    <source>
        <dbReference type="Proteomes" id="UP000460412"/>
    </source>
</evidence>
<reference evidence="1 2" key="1">
    <citation type="submission" date="2019-12" db="EMBL/GenBank/DDBJ databases">
        <title>Sporaefaciens musculi gen. nov., sp. nov., a novel bacterium isolated from the caecum of an obese mouse.</title>
        <authorList>
            <person name="Rasmussen T.S."/>
            <person name="Streidl T."/>
            <person name="Hitch T.C.A."/>
            <person name="Wortmann E."/>
            <person name="Deptula P."/>
            <person name="Hansen M."/>
            <person name="Nielsen D.S."/>
            <person name="Clavel T."/>
            <person name="Vogensen F.K."/>
        </authorList>
    </citation>
    <scope>NUCLEOTIDE SEQUENCE [LARGE SCALE GENOMIC DNA]</scope>
    <source>
        <strain evidence="1 2">WCA-9-b2</strain>
    </source>
</reference>
<evidence type="ECO:0000313" key="1">
    <source>
        <dbReference type="EMBL" id="MXP76567.1"/>
    </source>
</evidence>
<dbReference type="SUPFAM" id="SSF48498">
    <property type="entry name" value="Tetracyclin repressor-like, C-terminal domain"/>
    <property type="match status" value="1"/>
</dbReference>
<proteinExistence type="predicted"/>
<dbReference type="RefSeq" id="WP_159751683.1">
    <property type="nucleotide sequence ID" value="NZ_WUQX01000001.1"/>
</dbReference>